<keyword evidence="5" id="KW-1185">Reference proteome</keyword>
<reference evidence="4 5" key="1">
    <citation type="submission" date="2018-04" db="EMBL/GenBank/DDBJ databases">
        <title>Genomic Encyclopedia of Archaeal and Bacterial Type Strains, Phase II (KMG-II): from individual species to whole genera.</title>
        <authorList>
            <person name="Goeker M."/>
        </authorList>
    </citation>
    <scope>NUCLEOTIDE SEQUENCE [LARGE SCALE GENOMIC DNA]</scope>
    <source>
        <strain evidence="4 5">DSM 29329</strain>
    </source>
</reference>
<evidence type="ECO:0000259" key="3">
    <source>
        <dbReference type="Pfam" id="PF01370"/>
    </source>
</evidence>
<evidence type="ECO:0000313" key="4">
    <source>
        <dbReference type="EMBL" id="PTX48379.1"/>
    </source>
</evidence>
<dbReference type="OrthoDB" id="9771073at2"/>
<protein>
    <submittedName>
        <fullName evidence="4">UDP-sulfoquinovose synthase</fullName>
    </submittedName>
</protein>
<evidence type="ECO:0000313" key="5">
    <source>
        <dbReference type="Proteomes" id="UP000244069"/>
    </source>
</evidence>
<dbReference type="Pfam" id="PF01370">
    <property type="entry name" value="Epimerase"/>
    <property type="match status" value="1"/>
</dbReference>
<evidence type="ECO:0000256" key="2">
    <source>
        <dbReference type="ARBA" id="ARBA00007637"/>
    </source>
</evidence>
<name>A0A2T6AX52_9RHOB</name>
<dbReference type="SUPFAM" id="SSF51735">
    <property type="entry name" value="NAD(P)-binding Rossmann-fold domains"/>
    <property type="match status" value="1"/>
</dbReference>
<gene>
    <name evidence="4" type="ORF">C8N44_10970</name>
</gene>
<feature type="domain" description="NAD-dependent epimerase/dehydratase" evidence="3">
    <location>
        <begin position="15"/>
        <end position="303"/>
    </location>
</feature>
<dbReference type="PANTHER" id="PTHR43000">
    <property type="entry name" value="DTDP-D-GLUCOSE 4,6-DEHYDRATASE-RELATED"/>
    <property type="match status" value="1"/>
</dbReference>
<dbReference type="Proteomes" id="UP000244069">
    <property type="component" value="Unassembled WGS sequence"/>
</dbReference>
<dbReference type="InterPro" id="IPR001509">
    <property type="entry name" value="Epimerase_deHydtase"/>
</dbReference>
<dbReference type="RefSeq" id="WP_107975815.1">
    <property type="nucleotide sequence ID" value="NZ_BMEZ01000011.1"/>
</dbReference>
<organism evidence="4 5">
    <name type="scientific">Allosediminivita pacifica</name>
    <dbReference type="NCBI Taxonomy" id="1267769"/>
    <lineage>
        <taxon>Bacteria</taxon>
        <taxon>Pseudomonadati</taxon>
        <taxon>Pseudomonadota</taxon>
        <taxon>Alphaproteobacteria</taxon>
        <taxon>Rhodobacterales</taxon>
        <taxon>Paracoccaceae</taxon>
        <taxon>Allosediminivita</taxon>
    </lineage>
</organism>
<dbReference type="EMBL" id="QBKN01000009">
    <property type="protein sequence ID" value="PTX48379.1"/>
    <property type="molecule type" value="Genomic_DNA"/>
</dbReference>
<accession>A0A2T6AX52</accession>
<dbReference type="Gene3D" id="3.40.50.720">
    <property type="entry name" value="NAD(P)-binding Rossmann-like Domain"/>
    <property type="match status" value="1"/>
</dbReference>
<dbReference type="Gene3D" id="3.90.25.10">
    <property type="entry name" value="UDP-galactose 4-epimerase, domain 1"/>
    <property type="match status" value="1"/>
</dbReference>
<evidence type="ECO:0000256" key="1">
    <source>
        <dbReference type="ARBA" id="ARBA00005125"/>
    </source>
</evidence>
<comment type="pathway">
    <text evidence="1">Bacterial outer membrane biogenesis; LPS O-antigen biosynthesis.</text>
</comment>
<proteinExistence type="inferred from homology"/>
<dbReference type="AlphaFoldDB" id="A0A2T6AX52"/>
<dbReference type="InterPro" id="IPR036291">
    <property type="entry name" value="NAD(P)-bd_dom_sf"/>
</dbReference>
<comment type="caution">
    <text evidence="4">The sequence shown here is derived from an EMBL/GenBank/DDBJ whole genome shotgun (WGS) entry which is preliminary data.</text>
</comment>
<comment type="similarity">
    <text evidence="2">Belongs to the NAD(P)-dependent epimerase/dehydratase family.</text>
</comment>
<sequence>MGNFESPRLAAGQTVLILGGDGFCGWPTALRFSSMGAQVVILDNGARRETDRNLGVASLTPIQSLHDRVEAWTAVEGSVIRTHNVDLAENYAGLLRVLLETRPDIIIHFAEQRSAPYSMRSSEGARYTVDNNIRATHNLLAALVETRLDPHLMHLGTIGVYGYATAGLQLPEGYLKVKALGADGREVGKEILYPGQPDSLYHMTKMLDQHLFEFYARYHGVRITDLHQGVVWGTQTAETCRDLRLVNRFDHDAIYGTVTNRFILQALEGRPLTVYGSGSQTRGFIHIEDMLTCLTLAAATPTKRGERVRILNQIAETSSINALAGRISRITGAEVVHLDNPRREPEGNEFEVDNGTFHDLGFVAHRFDEILETEIAQLGELLGLDGTGPRSSVA</sequence>